<keyword evidence="7" id="KW-0472">Membrane</keyword>
<keyword evidence="10" id="KW-1185">Reference proteome</keyword>
<dbReference type="InterPro" id="IPR003661">
    <property type="entry name" value="HisK_dim/P_dom"/>
</dbReference>
<sequence>MDFTAATRSATGDNVSREAWVEMQLIQTFMRYARPALHAALVLIVIMLAILHGGVEPLGLWLWAAAATVITLVRYGVISVYHRKLVGVSGPPLRAFMARYGWTWSLSAMIWGASMFVFFPRAPLHDQFLCMLILVGLAGFAVGTFASCLSCFTAYVNGLGLAVVASLAYELLTERGLPSTFNIYAMVALVLIYWTVIRVAGQRFHEVQRATLELQYDNSALIASLTEKSRAALEAVEIKNRFIASAAHDLRQPVHALALYADWLAAEPEFVAQIAPKIVRSTKAVNDLFNSLFDLAGLDTDPLRVIRQEIDLAGLLQDLEVQYAPLAQERGLRFRTRIASGRVSSDPVLLKRLVGNLLSNALRNTHQGGVLLASRRRHGAWCIEVWDTGVGIAKEHQQAIFQEFYRIPLPGTEEGFGLGLAIVSRLSRALGHPVGMASKPGRGSVFWVELPPAPPQR</sequence>
<dbReference type="SUPFAM" id="SSF47384">
    <property type="entry name" value="Homodimeric domain of signal transducing histidine kinase"/>
    <property type="match status" value="1"/>
</dbReference>
<evidence type="ECO:0000313" key="9">
    <source>
        <dbReference type="EMBL" id="MFC5522952.1"/>
    </source>
</evidence>
<keyword evidence="5 9" id="KW-0418">Kinase</keyword>
<keyword evidence="4" id="KW-0808">Transferase</keyword>
<proteinExistence type="predicted"/>
<gene>
    <name evidence="9" type="ORF">ACFPP7_18850</name>
</gene>
<dbReference type="SMART" id="SM00388">
    <property type="entry name" value="HisKA"/>
    <property type="match status" value="1"/>
</dbReference>
<dbReference type="RefSeq" id="WP_068836144.1">
    <property type="nucleotide sequence ID" value="NZ_JBHSMX010000061.1"/>
</dbReference>
<dbReference type="SMART" id="SM00387">
    <property type="entry name" value="HATPase_c"/>
    <property type="match status" value="1"/>
</dbReference>
<dbReference type="Gene3D" id="3.30.565.10">
    <property type="entry name" value="Histidine kinase-like ATPase, C-terminal domain"/>
    <property type="match status" value="1"/>
</dbReference>
<reference evidence="10" key="1">
    <citation type="journal article" date="2019" name="Int. J. Syst. Evol. Microbiol.">
        <title>The Global Catalogue of Microorganisms (GCM) 10K type strain sequencing project: providing services to taxonomists for standard genome sequencing and annotation.</title>
        <authorList>
            <consortium name="The Broad Institute Genomics Platform"/>
            <consortium name="The Broad Institute Genome Sequencing Center for Infectious Disease"/>
            <person name="Wu L."/>
            <person name="Ma J."/>
        </authorList>
    </citation>
    <scope>NUCLEOTIDE SEQUENCE [LARGE SCALE GENOMIC DNA]</scope>
    <source>
        <strain evidence="10">CGMCC 4.7277</strain>
    </source>
</reference>
<dbReference type="PRINTS" id="PR00344">
    <property type="entry name" value="BCTRLSENSOR"/>
</dbReference>
<dbReference type="EMBL" id="JBHSMX010000061">
    <property type="protein sequence ID" value="MFC5522952.1"/>
    <property type="molecule type" value="Genomic_DNA"/>
</dbReference>
<evidence type="ECO:0000259" key="8">
    <source>
        <dbReference type="PROSITE" id="PS50109"/>
    </source>
</evidence>
<keyword evidence="3" id="KW-0597">Phosphoprotein</keyword>
<keyword evidence="7" id="KW-0812">Transmembrane</keyword>
<evidence type="ECO:0000256" key="5">
    <source>
        <dbReference type="ARBA" id="ARBA00022777"/>
    </source>
</evidence>
<evidence type="ECO:0000256" key="4">
    <source>
        <dbReference type="ARBA" id="ARBA00022679"/>
    </source>
</evidence>
<evidence type="ECO:0000256" key="6">
    <source>
        <dbReference type="ARBA" id="ARBA00023012"/>
    </source>
</evidence>
<dbReference type="GO" id="GO:0016301">
    <property type="term" value="F:kinase activity"/>
    <property type="evidence" value="ECO:0007669"/>
    <property type="project" value="UniProtKB-KW"/>
</dbReference>
<organism evidence="9 10">
    <name type="scientific">Polaromonas jejuensis</name>
    <dbReference type="NCBI Taxonomy" id="457502"/>
    <lineage>
        <taxon>Bacteria</taxon>
        <taxon>Pseudomonadati</taxon>
        <taxon>Pseudomonadota</taxon>
        <taxon>Betaproteobacteria</taxon>
        <taxon>Burkholderiales</taxon>
        <taxon>Comamonadaceae</taxon>
        <taxon>Polaromonas</taxon>
    </lineage>
</organism>
<dbReference type="PANTHER" id="PTHR43711">
    <property type="entry name" value="TWO-COMPONENT HISTIDINE KINASE"/>
    <property type="match status" value="1"/>
</dbReference>
<keyword evidence="6" id="KW-0902">Two-component regulatory system</keyword>
<dbReference type="InterPro" id="IPR003594">
    <property type="entry name" value="HATPase_dom"/>
</dbReference>
<dbReference type="Gene3D" id="1.10.287.130">
    <property type="match status" value="1"/>
</dbReference>
<evidence type="ECO:0000256" key="3">
    <source>
        <dbReference type="ARBA" id="ARBA00022553"/>
    </source>
</evidence>
<evidence type="ECO:0000256" key="1">
    <source>
        <dbReference type="ARBA" id="ARBA00000085"/>
    </source>
</evidence>
<dbReference type="InterPro" id="IPR005467">
    <property type="entry name" value="His_kinase_dom"/>
</dbReference>
<evidence type="ECO:0000313" key="10">
    <source>
        <dbReference type="Proteomes" id="UP001596084"/>
    </source>
</evidence>
<evidence type="ECO:0000256" key="2">
    <source>
        <dbReference type="ARBA" id="ARBA00012438"/>
    </source>
</evidence>
<protein>
    <recommendedName>
        <fullName evidence="2">histidine kinase</fullName>
        <ecNumber evidence="2">2.7.13.3</ecNumber>
    </recommendedName>
</protein>
<dbReference type="Pfam" id="PF02518">
    <property type="entry name" value="HATPase_c"/>
    <property type="match status" value="1"/>
</dbReference>
<feature type="transmembrane region" description="Helical" evidence="7">
    <location>
        <begin position="61"/>
        <end position="81"/>
    </location>
</feature>
<accession>A0ABW0QFP1</accession>
<feature type="domain" description="Histidine kinase" evidence="8">
    <location>
        <begin position="245"/>
        <end position="454"/>
    </location>
</feature>
<feature type="transmembrane region" description="Helical" evidence="7">
    <location>
        <begin position="181"/>
        <end position="200"/>
    </location>
</feature>
<feature type="transmembrane region" description="Helical" evidence="7">
    <location>
        <begin position="125"/>
        <end position="145"/>
    </location>
</feature>
<dbReference type="CDD" id="cd00075">
    <property type="entry name" value="HATPase"/>
    <property type="match status" value="1"/>
</dbReference>
<comment type="catalytic activity">
    <reaction evidence="1">
        <text>ATP + protein L-histidine = ADP + protein N-phospho-L-histidine.</text>
        <dbReference type="EC" id="2.7.13.3"/>
    </reaction>
</comment>
<dbReference type="EC" id="2.7.13.3" evidence="2"/>
<dbReference type="PROSITE" id="PS50109">
    <property type="entry name" value="HIS_KIN"/>
    <property type="match status" value="1"/>
</dbReference>
<dbReference type="InterPro" id="IPR004358">
    <property type="entry name" value="Sig_transdc_His_kin-like_C"/>
</dbReference>
<keyword evidence="7" id="KW-1133">Transmembrane helix</keyword>
<dbReference type="InterPro" id="IPR036097">
    <property type="entry name" value="HisK_dim/P_sf"/>
</dbReference>
<dbReference type="Pfam" id="PF00512">
    <property type="entry name" value="HisKA"/>
    <property type="match status" value="1"/>
</dbReference>
<comment type="caution">
    <text evidence="9">The sequence shown here is derived from an EMBL/GenBank/DDBJ whole genome shotgun (WGS) entry which is preliminary data.</text>
</comment>
<dbReference type="Proteomes" id="UP001596084">
    <property type="component" value="Unassembled WGS sequence"/>
</dbReference>
<dbReference type="InterPro" id="IPR050736">
    <property type="entry name" value="Sensor_HK_Regulatory"/>
</dbReference>
<dbReference type="SUPFAM" id="SSF55874">
    <property type="entry name" value="ATPase domain of HSP90 chaperone/DNA topoisomerase II/histidine kinase"/>
    <property type="match status" value="1"/>
</dbReference>
<dbReference type="InterPro" id="IPR036890">
    <property type="entry name" value="HATPase_C_sf"/>
</dbReference>
<dbReference type="CDD" id="cd00082">
    <property type="entry name" value="HisKA"/>
    <property type="match status" value="1"/>
</dbReference>
<feature type="transmembrane region" description="Helical" evidence="7">
    <location>
        <begin position="102"/>
        <end position="119"/>
    </location>
</feature>
<name>A0ABW0QFP1_9BURK</name>
<evidence type="ECO:0000256" key="7">
    <source>
        <dbReference type="SAM" id="Phobius"/>
    </source>
</evidence>
<feature type="transmembrane region" description="Helical" evidence="7">
    <location>
        <begin position="152"/>
        <end position="169"/>
    </location>
</feature>
<feature type="transmembrane region" description="Helical" evidence="7">
    <location>
        <begin position="36"/>
        <end position="55"/>
    </location>
</feature>
<dbReference type="PANTHER" id="PTHR43711:SF1">
    <property type="entry name" value="HISTIDINE KINASE 1"/>
    <property type="match status" value="1"/>
</dbReference>